<evidence type="ECO:0000256" key="1">
    <source>
        <dbReference type="SAM" id="MobiDB-lite"/>
    </source>
</evidence>
<evidence type="ECO:0000313" key="3">
    <source>
        <dbReference type="RefSeq" id="XP_065720228.2"/>
    </source>
</evidence>
<dbReference type="GeneID" id="108013249"/>
<feature type="region of interest" description="Disordered" evidence="1">
    <location>
        <begin position="108"/>
        <end position="178"/>
    </location>
</feature>
<feature type="region of interest" description="Disordered" evidence="1">
    <location>
        <begin position="25"/>
        <end position="76"/>
    </location>
</feature>
<sequence>MSPLCGVGVSAISIIPPLGKFRRSTYGNINISTGKTKRNKMSATTDGSSPPKGDPSSESKGMPAQPISDIEMEYPVSKENKVIPDFTRNTDSVDTVLNTTTEAIVKNTDSDDTIPFHPPSDVEMDTAKSDSKSDAKSDSKSHSKSRAKSSPELELQIPERRERRRKTKERPTPAAAPPQKLNWKFNLRILISNMYMKSEDRLPGACVPKCLHNTTQCTERHRCSMLPDAPNFTAVQALRTTLHGQHYDTFLDILEMMVLQCVYPGEGVFDRLIDMAMILIAKEMSVKELGDTYNKLIRTFFLLVDAFPPCWTALRPYYLNFLGVKNPALRDVRSKDSPQKLQFYLDLLEETLTQCSDEEIQENTKFYEKFVFNFSEEEDANMSQETVFLRHVQEYDWLSGKLCLDDFKRMSPAVRLVRLCDVLNMLTWVLEMEFLSWLDHNRLRQSESEMFQEDSQPFASIVFGMSASTRLTDIVKQIMKLYGQAAAKSMYPERQRILQRLISLIIEVSNTAELKYVDNAVIYPSLGPKTRLLIADFFKIFKSQNPKHISTYLRTIPQLDHTYLRYEFTDHFLQLFFFPKKQPFGPEKVVKEFTDRQWLNYKPKGEIKDDDDDQLCREDYLGLLLSALKDFDKWLNLNGFWKFLKSKEHVQPLTRRTSSPLATPVGLITGDTDMVFMLDEMKEELHTWKKRMNTKVIKGRPNVNLPVARINVAKMCLRYGEDVRQLRFLRRLLQNKVQKEVDVSDWLTYLNSFLGDDEPMSQPDSASIELSDD</sequence>
<reference evidence="3" key="1">
    <citation type="submission" date="2025-08" db="UniProtKB">
        <authorList>
            <consortium name="RefSeq"/>
        </authorList>
    </citation>
    <scope>IDENTIFICATION</scope>
</reference>
<dbReference type="RefSeq" id="XP_065720228.2">
    <property type="nucleotide sequence ID" value="XM_065864156.2"/>
</dbReference>
<keyword evidence="2" id="KW-1185">Reference proteome</keyword>
<dbReference type="Proteomes" id="UP001652628">
    <property type="component" value="Chromosome 3"/>
</dbReference>
<accession>A0AB40D9N2</accession>
<name>A0AB40D9N2_DROSZ</name>
<proteinExistence type="predicted"/>
<gene>
    <name evidence="3" type="primary">LOC108013249</name>
</gene>
<organism evidence="2 3">
    <name type="scientific">Drosophila suzukii</name>
    <name type="common">Spotted-wing drosophila fruit fly</name>
    <dbReference type="NCBI Taxonomy" id="28584"/>
    <lineage>
        <taxon>Eukaryota</taxon>
        <taxon>Metazoa</taxon>
        <taxon>Ecdysozoa</taxon>
        <taxon>Arthropoda</taxon>
        <taxon>Hexapoda</taxon>
        <taxon>Insecta</taxon>
        <taxon>Pterygota</taxon>
        <taxon>Neoptera</taxon>
        <taxon>Endopterygota</taxon>
        <taxon>Diptera</taxon>
        <taxon>Brachycera</taxon>
        <taxon>Muscomorpha</taxon>
        <taxon>Ephydroidea</taxon>
        <taxon>Drosophilidae</taxon>
        <taxon>Drosophila</taxon>
        <taxon>Sophophora</taxon>
    </lineage>
</organism>
<evidence type="ECO:0000313" key="2">
    <source>
        <dbReference type="Proteomes" id="UP001652628"/>
    </source>
</evidence>
<protein>
    <submittedName>
        <fullName evidence="3">Uncharacterized protein</fullName>
    </submittedName>
</protein>
<feature type="compositionally biased region" description="Low complexity" evidence="1">
    <location>
        <begin position="46"/>
        <end position="61"/>
    </location>
</feature>
<feature type="compositionally biased region" description="Polar residues" evidence="1">
    <location>
        <begin position="25"/>
        <end position="34"/>
    </location>
</feature>
<dbReference type="AlphaFoldDB" id="A0AB40D9N2"/>
<feature type="compositionally biased region" description="Basic and acidic residues" evidence="1">
    <location>
        <begin position="125"/>
        <end position="141"/>
    </location>
</feature>